<name>A0A915JL56_ROMCU</name>
<feature type="domain" description="Reverse transcriptase/retrotransposon-derived protein RNase H-like" evidence="1">
    <location>
        <begin position="38"/>
        <end position="124"/>
    </location>
</feature>
<dbReference type="SUPFAM" id="SSF56672">
    <property type="entry name" value="DNA/RNA polymerases"/>
    <property type="match status" value="1"/>
</dbReference>
<dbReference type="InterPro" id="IPR043128">
    <property type="entry name" value="Rev_trsase/Diguanyl_cyclase"/>
</dbReference>
<sequence>MTTKKDLAQWCKRFIPKLATLSSPLYGLLHKEAQYIITKEHKTAFEGIKTALTSSPFLHYPVYDGKAQFVKQPDASTTAIGAILYQENRDDQWVIAYNRGVLTHAETHYSTTECKCLAIVYGCTVTTFMAKRLSFVPIKNYSNGSKTKNIAIGASNVLP</sequence>
<organism evidence="2 3">
    <name type="scientific">Romanomermis culicivorax</name>
    <name type="common">Nematode worm</name>
    <dbReference type="NCBI Taxonomy" id="13658"/>
    <lineage>
        <taxon>Eukaryota</taxon>
        <taxon>Metazoa</taxon>
        <taxon>Ecdysozoa</taxon>
        <taxon>Nematoda</taxon>
        <taxon>Enoplea</taxon>
        <taxon>Dorylaimia</taxon>
        <taxon>Mermithida</taxon>
        <taxon>Mermithoidea</taxon>
        <taxon>Mermithidae</taxon>
        <taxon>Romanomermis</taxon>
    </lineage>
</organism>
<proteinExistence type="predicted"/>
<keyword evidence="2" id="KW-1185">Reference proteome</keyword>
<dbReference type="Pfam" id="PF17919">
    <property type="entry name" value="RT_RNaseH_2"/>
    <property type="match status" value="1"/>
</dbReference>
<dbReference type="Gene3D" id="3.30.70.270">
    <property type="match status" value="1"/>
</dbReference>
<protein>
    <submittedName>
        <fullName evidence="3">Reverse transcriptase/retrotransposon-derived protein RNase H-like domain-containing protein</fullName>
    </submittedName>
</protein>
<evidence type="ECO:0000259" key="1">
    <source>
        <dbReference type="Pfam" id="PF17919"/>
    </source>
</evidence>
<dbReference type="PANTHER" id="PTHR33064">
    <property type="entry name" value="POL PROTEIN"/>
    <property type="match status" value="1"/>
</dbReference>
<dbReference type="AlphaFoldDB" id="A0A915JL56"/>
<reference evidence="3" key="1">
    <citation type="submission" date="2022-11" db="UniProtKB">
        <authorList>
            <consortium name="WormBaseParasite"/>
        </authorList>
    </citation>
    <scope>IDENTIFICATION</scope>
</reference>
<accession>A0A915JL56</accession>
<dbReference type="OMA" id="YIITKEH"/>
<evidence type="ECO:0000313" key="3">
    <source>
        <dbReference type="WBParaSite" id="nRc.2.0.1.t26905-RA"/>
    </source>
</evidence>
<dbReference type="InterPro" id="IPR041577">
    <property type="entry name" value="RT_RNaseH_2"/>
</dbReference>
<dbReference type="WBParaSite" id="nRc.2.0.1.t26905-RA">
    <property type="protein sequence ID" value="nRc.2.0.1.t26905-RA"/>
    <property type="gene ID" value="nRc.2.0.1.g26905"/>
</dbReference>
<dbReference type="InterPro" id="IPR043502">
    <property type="entry name" value="DNA/RNA_pol_sf"/>
</dbReference>
<evidence type="ECO:0000313" key="2">
    <source>
        <dbReference type="Proteomes" id="UP000887565"/>
    </source>
</evidence>
<dbReference type="InterPro" id="IPR051320">
    <property type="entry name" value="Viral_Replic_Matur_Polypro"/>
</dbReference>
<dbReference type="PANTHER" id="PTHR33064:SF29">
    <property type="entry name" value="PEPTIDASE A2 DOMAIN-CONTAINING PROTEIN-RELATED"/>
    <property type="match status" value="1"/>
</dbReference>
<dbReference type="Proteomes" id="UP000887565">
    <property type="component" value="Unplaced"/>
</dbReference>